<dbReference type="InterPro" id="IPR000684">
    <property type="entry name" value="RNA_pol_II_repeat_euk"/>
</dbReference>
<evidence type="ECO:0000256" key="6">
    <source>
        <dbReference type="ARBA" id="ARBA00023125"/>
    </source>
</evidence>
<organism evidence="13 14">
    <name type="scientific">Rotaria magnacalcarata</name>
    <dbReference type="NCBI Taxonomy" id="392030"/>
    <lineage>
        <taxon>Eukaryota</taxon>
        <taxon>Metazoa</taxon>
        <taxon>Spiralia</taxon>
        <taxon>Gnathifera</taxon>
        <taxon>Rotifera</taxon>
        <taxon>Eurotatoria</taxon>
        <taxon>Bdelloidea</taxon>
        <taxon>Philodinida</taxon>
        <taxon>Philodinidae</taxon>
        <taxon>Rotaria</taxon>
    </lineage>
</organism>
<keyword evidence="9" id="KW-0175">Coiled coil</keyword>
<dbReference type="GO" id="GO:0005634">
    <property type="term" value="C:nucleus"/>
    <property type="evidence" value="ECO:0007669"/>
    <property type="project" value="UniProtKB-SubCell"/>
</dbReference>
<keyword evidence="2" id="KW-0597">Phosphoprotein</keyword>
<sequence>MLRIKAKTNEDHSDKSIQYVPLKNVNIEATIRSFAADVKIRQAFRNEENTPIEAIYCFPIEERAAIYSFVAHIDDREIIAELKEKKQAQKEYCDGIKSGHEAYLLEQNEDSCDIFMINVGGIPPSKECIITIAYVSELELASESTIRFVVPTAIAPRYDPGKGSISSSANVNYSYVHSTLYTIAFNCRIENIGQQITRINSTSHPIEVDQSQTDAYLVRFTQENTYLDRDILLDIELKSKHESSIIAVESGAVMAAFIPTDNNFCQPAISNNEFIFIVDCSGSMGGENKISYVREAMVVFLRSLPIDCHFNIIRFGSNYESLFEESTVIYNEENVKKAEQLIEKMEANMGGTELLQPLKWFAQNAPGQGRGRQIFLLTDGEISNVSEVLDLCRSMASNTRIFSFGLGQSPSHSLIKGLARATNGQFVFIPPNTNVDEPVCEQLSRALRPCITNVHIKWNLGVEVRNAPRRLPPIYFNERLIVYGLVEDKTIPFNHKSSVELETHPDHHQLVIAQVTRVPTVCDHTTIARLAAKALILELQHEKDLSKGLNTDIQVQDISLSKEIETMSTKHQIIQLSLKYNILSPYTAFVGIEKRINENNDGMVLREIPIQLSMDDQSSQSIVPPIFNNVLSSHASTQYLLMCASHSISSPTYSSTFQNYSSGSPAYSPSYPSYSPTSPTSSPTFQTYSSGSPAYSPSSPSYSPTSPTCLPTATDFVSSSLAYGSASAICSQKYSSILSSNLDDMNANDLPAADAKKRKCNANGDDDDWPKNNRDIVRHLIKKQTFDGLWDLESENIEHLTGKPLANFQSKYSQFDDKTLISLIVIAAFSKYFKALELLWHAVVEKARTTVANMIKNQLEDLDALLSGISEEL</sequence>
<reference evidence="13" key="1">
    <citation type="submission" date="2021-02" db="EMBL/GenBank/DDBJ databases">
        <authorList>
            <person name="Nowell W R."/>
        </authorList>
    </citation>
    <scope>NUCLEOTIDE SEQUENCE</scope>
</reference>
<proteinExistence type="predicted"/>
<evidence type="ECO:0000256" key="10">
    <source>
        <dbReference type="SAM" id="MobiDB-lite"/>
    </source>
</evidence>
<keyword evidence="6" id="KW-0238">DNA-binding</keyword>
<gene>
    <name evidence="13" type="ORF">CJN711_LOCUS2738</name>
</gene>
<keyword evidence="7" id="KW-0804">Transcription</keyword>
<dbReference type="AlphaFoldDB" id="A0A814HEA4"/>
<keyword evidence="5" id="KW-0862">Zinc</keyword>
<dbReference type="SMART" id="SM00327">
    <property type="entry name" value="VWA"/>
    <property type="match status" value="1"/>
</dbReference>
<feature type="coiled-coil region" evidence="9">
    <location>
        <begin position="328"/>
        <end position="355"/>
    </location>
</feature>
<keyword evidence="8" id="KW-0539">Nucleus</keyword>
<feature type="domain" description="VIT" evidence="12">
    <location>
        <begin position="6"/>
        <end position="136"/>
    </location>
</feature>
<evidence type="ECO:0000256" key="7">
    <source>
        <dbReference type="ARBA" id="ARBA00023163"/>
    </source>
</evidence>
<dbReference type="Pfam" id="PF08487">
    <property type="entry name" value="VIT"/>
    <property type="match status" value="1"/>
</dbReference>
<dbReference type="GO" id="GO:0046872">
    <property type="term" value="F:metal ion binding"/>
    <property type="evidence" value="ECO:0007669"/>
    <property type="project" value="UniProtKB-KW"/>
</dbReference>
<evidence type="ECO:0000256" key="4">
    <source>
        <dbReference type="ARBA" id="ARBA00022737"/>
    </source>
</evidence>
<evidence type="ECO:0000259" key="11">
    <source>
        <dbReference type="PROSITE" id="PS50234"/>
    </source>
</evidence>
<name>A0A814HEA4_9BILA</name>
<accession>A0A814HEA4</accession>
<dbReference type="SUPFAM" id="SSF53300">
    <property type="entry name" value="vWA-like"/>
    <property type="match status" value="1"/>
</dbReference>
<dbReference type="Gene3D" id="3.40.50.410">
    <property type="entry name" value="von Willebrand factor, type A domain"/>
    <property type="match status" value="1"/>
</dbReference>
<evidence type="ECO:0000256" key="5">
    <source>
        <dbReference type="ARBA" id="ARBA00022833"/>
    </source>
</evidence>
<comment type="subcellular location">
    <subcellularLocation>
        <location evidence="1">Nucleus</location>
    </subcellularLocation>
</comment>
<comment type="caution">
    <text evidence="13">The sequence shown here is derived from an EMBL/GenBank/DDBJ whole genome shotgun (WGS) entry which is preliminary data.</text>
</comment>
<evidence type="ECO:0000256" key="3">
    <source>
        <dbReference type="ARBA" id="ARBA00022723"/>
    </source>
</evidence>
<dbReference type="InterPro" id="IPR013694">
    <property type="entry name" value="VIT"/>
</dbReference>
<protein>
    <submittedName>
        <fullName evidence="13">Uncharacterized protein</fullName>
    </submittedName>
</protein>
<evidence type="ECO:0000256" key="1">
    <source>
        <dbReference type="ARBA" id="ARBA00004123"/>
    </source>
</evidence>
<dbReference type="Pfam" id="PF13768">
    <property type="entry name" value="VWA_3"/>
    <property type="match status" value="1"/>
</dbReference>
<dbReference type="PANTHER" id="PTHR45737:SF6">
    <property type="entry name" value="VON WILLEBRAND FACTOR A DOMAIN-CONTAINING PROTEIN 5A"/>
    <property type="match status" value="1"/>
</dbReference>
<evidence type="ECO:0000259" key="12">
    <source>
        <dbReference type="PROSITE" id="PS51468"/>
    </source>
</evidence>
<feature type="domain" description="VWFA" evidence="11">
    <location>
        <begin position="273"/>
        <end position="447"/>
    </location>
</feature>
<keyword evidence="3" id="KW-0479">Metal-binding</keyword>
<evidence type="ECO:0000256" key="9">
    <source>
        <dbReference type="SAM" id="Coils"/>
    </source>
</evidence>
<feature type="region of interest" description="Disordered" evidence="10">
    <location>
        <begin position="668"/>
        <end position="704"/>
    </location>
</feature>
<dbReference type="EMBL" id="CAJNOV010000179">
    <property type="protein sequence ID" value="CAF1008999.1"/>
    <property type="molecule type" value="Genomic_DNA"/>
</dbReference>
<dbReference type="InterPro" id="IPR036465">
    <property type="entry name" value="vWFA_dom_sf"/>
</dbReference>
<evidence type="ECO:0000256" key="2">
    <source>
        <dbReference type="ARBA" id="ARBA00022553"/>
    </source>
</evidence>
<dbReference type="PROSITE" id="PS51468">
    <property type="entry name" value="VIT"/>
    <property type="match status" value="1"/>
</dbReference>
<dbReference type="PANTHER" id="PTHR45737">
    <property type="entry name" value="VON WILLEBRAND FACTOR A DOMAIN-CONTAINING PROTEIN 5A"/>
    <property type="match status" value="1"/>
</dbReference>
<keyword evidence="4" id="KW-0677">Repeat</keyword>
<evidence type="ECO:0000313" key="14">
    <source>
        <dbReference type="Proteomes" id="UP000663855"/>
    </source>
</evidence>
<dbReference type="InterPro" id="IPR002035">
    <property type="entry name" value="VWF_A"/>
</dbReference>
<evidence type="ECO:0000256" key="8">
    <source>
        <dbReference type="ARBA" id="ARBA00023242"/>
    </source>
</evidence>
<dbReference type="PROSITE" id="PS00115">
    <property type="entry name" value="RNA_POL_II_REPEAT"/>
    <property type="match status" value="2"/>
</dbReference>
<dbReference type="GO" id="GO:0003677">
    <property type="term" value="F:DNA binding"/>
    <property type="evidence" value="ECO:0007669"/>
    <property type="project" value="UniProtKB-KW"/>
</dbReference>
<dbReference type="PROSITE" id="PS50234">
    <property type="entry name" value="VWFA"/>
    <property type="match status" value="1"/>
</dbReference>
<dbReference type="GO" id="GO:0006366">
    <property type="term" value="P:transcription by RNA polymerase II"/>
    <property type="evidence" value="ECO:0007669"/>
    <property type="project" value="InterPro"/>
</dbReference>
<dbReference type="Proteomes" id="UP000663855">
    <property type="component" value="Unassembled WGS sequence"/>
</dbReference>
<dbReference type="SMART" id="SM00609">
    <property type="entry name" value="VIT"/>
    <property type="match status" value="1"/>
</dbReference>
<evidence type="ECO:0000313" key="13">
    <source>
        <dbReference type="EMBL" id="CAF1008999.1"/>
    </source>
</evidence>